<keyword evidence="9" id="KW-0444">Lipid biosynthesis</keyword>
<evidence type="ECO:0000256" key="4">
    <source>
        <dbReference type="ARBA" id="ARBA00005189"/>
    </source>
</evidence>
<reference evidence="22 23" key="1">
    <citation type="submission" date="2019-03" db="EMBL/GenBank/DDBJ databases">
        <title>Genomics of glacier-inhabiting Cryobacterium strains.</title>
        <authorList>
            <person name="Liu Q."/>
            <person name="Xin Y.-H."/>
        </authorList>
    </citation>
    <scope>NUCLEOTIDE SEQUENCE [LARGE SCALE GENOMIC DNA]</scope>
    <source>
        <strain evidence="22 23">Sr59</strain>
    </source>
</reference>
<evidence type="ECO:0000256" key="9">
    <source>
        <dbReference type="ARBA" id="ARBA00022516"/>
    </source>
</evidence>
<dbReference type="PANTHER" id="PTHR46382:SF1">
    <property type="entry name" value="PHOSPHATIDATE CYTIDYLYLTRANSFERASE"/>
    <property type="match status" value="1"/>
</dbReference>
<sequence>MTDDPGPTKPPQRGRGTGRAEFRAQVQSTKADIERQVQATRAQLDATNERIEARTGRNLILATLIGLGLGGLMLVSLIFIKSLFMILAVVVVAFTALELAEALRRAGRNVPRIPVIVSAVAVVPAAFYLGAGGQWLAMMVGIVFITLWRLAMLIMPAHRVPARILLGDIGAGFLIQVYVVFLASFAVLLVAQPDGEWWTLSFLLLVISADTAAYASGLSFGKHPMVPTISPKKTWEGFAGAALATTVVGILLAVFMLDQPWWFGAVFGLVILVAATFGDLAESLIKRDLGIKDMSSWLPGHGGFLDRLDSILPSAAAAYALYLIFA</sequence>
<evidence type="ECO:0000256" key="17">
    <source>
        <dbReference type="ARBA" id="ARBA00023264"/>
    </source>
</evidence>
<evidence type="ECO:0000313" key="23">
    <source>
        <dbReference type="Proteomes" id="UP000298468"/>
    </source>
</evidence>
<keyword evidence="15 21" id="KW-0472">Membrane</keyword>
<keyword evidence="11 18" id="KW-0812">Transmembrane</keyword>
<gene>
    <name evidence="22" type="ORF">E3T61_06615</name>
</gene>
<evidence type="ECO:0000256" key="8">
    <source>
        <dbReference type="ARBA" id="ARBA00022475"/>
    </source>
</evidence>
<feature type="transmembrane region" description="Helical" evidence="21">
    <location>
        <begin position="85"/>
        <end position="103"/>
    </location>
</feature>
<evidence type="ECO:0000256" key="7">
    <source>
        <dbReference type="ARBA" id="ARBA00019373"/>
    </source>
</evidence>
<dbReference type="EMBL" id="SOHM01000012">
    <property type="protein sequence ID" value="TFD91986.1"/>
    <property type="molecule type" value="Genomic_DNA"/>
</dbReference>
<feature type="transmembrane region" description="Helical" evidence="21">
    <location>
        <begin position="110"/>
        <end position="129"/>
    </location>
</feature>
<name>A0A4R9BVX4_9MICO</name>
<organism evidence="22 23">
    <name type="scientific">Cryobacterium lactosi</name>
    <dbReference type="NCBI Taxonomy" id="1259202"/>
    <lineage>
        <taxon>Bacteria</taxon>
        <taxon>Bacillati</taxon>
        <taxon>Actinomycetota</taxon>
        <taxon>Actinomycetes</taxon>
        <taxon>Micrococcales</taxon>
        <taxon>Microbacteriaceae</taxon>
        <taxon>Cryobacterium</taxon>
    </lineage>
</organism>
<dbReference type="GO" id="GO:0004605">
    <property type="term" value="F:phosphatidate cytidylyltransferase activity"/>
    <property type="evidence" value="ECO:0007669"/>
    <property type="project" value="UniProtKB-EC"/>
</dbReference>
<feature type="transmembrane region" description="Helical" evidence="21">
    <location>
        <begin position="59"/>
        <end position="79"/>
    </location>
</feature>
<dbReference type="UniPathway" id="UPA00557">
    <property type="reaction ID" value="UER00614"/>
</dbReference>
<keyword evidence="17" id="KW-1208">Phospholipid metabolism</keyword>
<comment type="subcellular location">
    <subcellularLocation>
        <location evidence="2">Cell membrane</location>
        <topology evidence="2">Multi-pass membrane protein</topology>
    </subcellularLocation>
</comment>
<keyword evidence="23" id="KW-1185">Reference proteome</keyword>
<comment type="pathway">
    <text evidence="4">Lipid metabolism.</text>
</comment>
<evidence type="ECO:0000313" key="22">
    <source>
        <dbReference type="EMBL" id="TFD91986.1"/>
    </source>
</evidence>
<evidence type="ECO:0000256" key="15">
    <source>
        <dbReference type="ARBA" id="ARBA00023136"/>
    </source>
</evidence>
<evidence type="ECO:0000256" key="2">
    <source>
        <dbReference type="ARBA" id="ARBA00004651"/>
    </source>
</evidence>
<accession>A0A4R9BVX4</accession>
<feature type="coiled-coil region" evidence="19">
    <location>
        <begin position="23"/>
        <end position="50"/>
    </location>
</feature>
<evidence type="ECO:0000256" key="20">
    <source>
        <dbReference type="SAM" id="MobiDB-lite"/>
    </source>
</evidence>
<evidence type="ECO:0000256" key="21">
    <source>
        <dbReference type="SAM" id="Phobius"/>
    </source>
</evidence>
<comment type="catalytic activity">
    <reaction evidence="1 18">
        <text>a 1,2-diacyl-sn-glycero-3-phosphate + CTP + H(+) = a CDP-1,2-diacyl-sn-glycerol + diphosphate</text>
        <dbReference type="Rhea" id="RHEA:16229"/>
        <dbReference type="ChEBI" id="CHEBI:15378"/>
        <dbReference type="ChEBI" id="CHEBI:33019"/>
        <dbReference type="ChEBI" id="CHEBI:37563"/>
        <dbReference type="ChEBI" id="CHEBI:58332"/>
        <dbReference type="ChEBI" id="CHEBI:58608"/>
        <dbReference type="EC" id="2.7.7.41"/>
    </reaction>
</comment>
<feature type="transmembrane region" description="Helical" evidence="21">
    <location>
        <begin position="237"/>
        <end position="255"/>
    </location>
</feature>
<feature type="transmembrane region" description="Helical" evidence="21">
    <location>
        <begin position="169"/>
        <end position="191"/>
    </location>
</feature>
<feature type="transmembrane region" description="Helical" evidence="21">
    <location>
        <begin position="135"/>
        <end position="157"/>
    </location>
</feature>
<evidence type="ECO:0000256" key="12">
    <source>
        <dbReference type="ARBA" id="ARBA00022695"/>
    </source>
</evidence>
<feature type="region of interest" description="Disordered" evidence="20">
    <location>
        <begin position="1"/>
        <end position="21"/>
    </location>
</feature>
<protein>
    <recommendedName>
        <fullName evidence="7 18">Phosphatidate cytidylyltransferase</fullName>
        <ecNumber evidence="6 18">2.7.7.41</ecNumber>
    </recommendedName>
</protein>
<dbReference type="GO" id="GO:0005886">
    <property type="term" value="C:plasma membrane"/>
    <property type="evidence" value="ECO:0007669"/>
    <property type="project" value="UniProtKB-SubCell"/>
</dbReference>
<evidence type="ECO:0000256" key="10">
    <source>
        <dbReference type="ARBA" id="ARBA00022679"/>
    </source>
</evidence>
<evidence type="ECO:0000256" key="19">
    <source>
        <dbReference type="SAM" id="Coils"/>
    </source>
</evidence>
<dbReference type="PANTHER" id="PTHR46382">
    <property type="entry name" value="PHOSPHATIDATE CYTIDYLYLTRANSFERASE"/>
    <property type="match status" value="1"/>
</dbReference>
<keyword evidence="16" id="KW-0594">Phospholipid biosynthesis</keyword>
<evidence type="ECO:0000256" key="5">
    <source>
        <dbReference type="ARBA" id="ARBA00010185"/>
    </source>
</evidence>
<keyword evidence="13 21" id="KW-1133">Transmembrane helix</keyword>
<comment type="caution">
    <text evidence="22">The sequence shown here is derived from an EMBL/GenBank/DDBJ whole genome shotgun (WGS) entry which is preliminary data.</text>
</comment>
<dbReference type="AlphaFoldDB" id="A0A4R9BVX4"/>
<keyword evidence="19" id="KW-0175">Coiled coil</keyword>
<comment type="similarity">
    <text evidence="5 18">Belongs to the CDS family.</text>
</comment>
<evidence type="ECO:0000256" key="14">
    <source>
        <dbReference type="ARBA" id="ARBA00023098"/>
    </source>
</evidence>
<evidence type="ECO:0000256" key="11">
    <source>
        <dbReference type="ARBA" id="ARBA00022692"/>
    </source>
</evidence>
<dbReference type="InterPro" id="IPR000374">
    <property type="entry name" value="PC_trans"/>
</dbReference>
<dbReference type="Proteomes" id="UP000298468">
    <property type="component" value="Unassembled WGS sequence"/>
</dbReference>
<dbReference type="EC" id="2.7.7.41" evidence="6 18"/>
<keyword evidence="10 18" id="KW-0808">Transferase</keyword>
<evidence type="ECO:0000256" key="3">
    <source>
        <dbReference type="ARBA" id="ARBA00005119"/>
    </source>
</evidence>
<evidence type="ECO:0000256" key="6">
    <source>
        <dbReference type="ARBA" id="ARBA00012487"/>
    </source>
</evidence>
<keyword evidence="12 18" id="KW-0548">Nucleotidyltransferase</keyword>
<evidence type="ECO:0000256" key="13">
    <source>
        <dbReference type="ARBA" id="ARBA00022989"/>
    </source>
</evidence>
<dbReference type="PROSITE" id="PS01315">
    <property type="entry name" value="CDS"/>
    <property type="match status" value="1"/>
</dbReference>
<comment type="pathway">
    <text evidence="3 18">Phospholipid metabolism; CDP-diacylglycerol biosynthesis; CDP-diacylglycerol from sn-glycerol 3-phosphate: step 3/3.</text>
</comment>
<dbReference type="Pfam" id="PF01148">
    <property type="entry name" value="CTP_transf_1"/>
    <property type="match status" value="1"/>
</dbReference>
<evidence type="ECO:0000256" key="18">
    <source>
        <dbReference type="RuleBase" id="RU003938"/>
    </source>
</evidence>
<keyword evidence="8" id="KW-1003">Cell membrane</keyword>
<dbReference type="GO" id="GO:0016024">
    <property type="term" value="P:CDP-diacylglycerol biosynthetic process"/>
    <property type="evidence" value="ECO:0007669"/>
    <property type="project" value="UniProtKB-UniPathway"/>
</dbReference>
<evidence type="ECO:0000256" key="16">
    <source>
        <dbReference type="ARBA" id="ARBA00023209"/>
    </source>
</evidence>
<evidence type="ECO:0000256" key="1">
    <source>
        <dbReference type="ARBA" id="ARBA00001698"/>
    </source>
</evidence>
<keyword evidence="14" id="KW-0443">Lipid metabolism</keyword>
<dbReference type="RefSeq" id="WP_134640106.1">
    <property type="nucleotide sequence ID" value="NZ_SOHM01000012.1"/>
</dbReference>
<feature type="transmembrane region" description="Helical" evidence="21">
    <location>
        <begin position="261"/>
        <end position="281"/>
    </location>
</feature>
<proteinExistence type="inferred from homology"/>
<dbReference type="OrthoDB" id="9799199at2"/>
<feature type="transmembrane region" description="Helical" evidence="21">
    <location>
        <begin position="197"/>
        <end position="216"/>
    </location>
</feature>